<keyword evidence="2" id="KW-1185">Reference proteome</keyword>
<comment type="caution">
    <text evidence="1">The sequence shown here is derived from an EMBL/GenBank/DDBJ whole genome shotgun (WGS) entry which is preliminary data.</text>
</comment>
<dbReference type="Proteomes" id="UP000006729">
    <property type="component" value="Chromosome 6"/>
</dbReference>
<sequence>MMEGSNSLDDSPSRQAQAQTRTHSGGGGGGDAPSNPSQPQPQLQSQSQREGEEVDETKKEEAELIEKAQKRIDKITSSPDNPNPTLLHALSSLLETQESLYAYPPFPYSFLYYIFLFLFSSLTNTYLFLCT</sequence>
<gene>
    <name evidence="1" type="ORF">POPTR_006G280600v4</name>
</gene>
<protein>
    <submittedName>
        <fullName evidence="1">Uncharacterized protein</fullName>
    </submittedName>
</protein>
<reference evidence="1 2" key="1">
    <citation type="journal article" date="2006" name="Science">
        <title>The genome of black cottonwood, Populus trichocarpa (Torr. &amp; Gray).</title>
        <authorList>
            <person name="Tuskan G.A."/>
            <person name="Difazio S."/>
            <person name="Jansson S."/>
            <person name="Bohlmann J."/>
            <person name="Grigoriev I."/>
            <person name="Hellsten U."/>
            <person name="Putnam N."/>
            <person name="Ralph S."/>
            <person name="Rombauts S."/>
            <person name="Salamov A."/>
            <person name="Schein J."/>
            <person name="Sterck L."/>
            <person name="Aerts A."/>
            <person name="Bhalerao R.R."/>
            <person name="Bhalerao R.P."/>
            <person name="Blaudez D."/>
            <person name="Boerjan W."/>
            <person name="Brun A."/>
            <person name="Brunner A."/>
            <person name="Busov V."/>
            <person name="Campbell M."/>
            <person name="Carlson J."/>
            <person name="Chalot M."/>
            <person name="Chapman J."/>
            <person name="Chen G.L."/>
            <person name="Cooper D."/>
            <person name="Coutinho P.M."/>
            <person name="Couturier J."/>
            <person name="Covert S."/>
            <person name="Cronk Q."/>
            <person name="Cunningham R."/>
            <person name="Davis J."/>
            <person name="Degroeve S."/>
            <person name="Dejardin A."/>
            <person name="Depamphilis C."/>
            <person name="Detter J."/>
            <person name="Dirks B."/>
            <person name="Dubchak I."/>
            <person name="Duplessis S."/>
            <person name="Ehlting J."/>
            <person name="Ellis B."/>
            <person name="Gendler K."/>
            <person name="Goodstein D."/>
            <person name="Gribskov M."/>
            <person name="Grimwood J."/>
            <person name="Groover A."/>
            <person name="Gunter L."/>
            <person name="Hamberger B."/>
            <person name="Heinze B."/>
            <person name="Helariutta Y."/>
            <person name="Henrissat B."/>
            <person name="Holligan D."/>
            <person name="Holt R."/>
            <person name="Huang W."/>
            <person name="Islam-Faridi N."/>
            <person name="Jones S."/>
            <person name="Jones-Rhoades M."/>
            <person name="Jorgensen R."/>
            <person name="Joshi C."/>
            <person name="Kangasjarvi J."/>
            <person name="Karlsson J."/>
            <person name="Kelleher C."/>
            <person name="Kirkpatrick R."/>
            <person name="Kirst M."/>
            <person name="Kohler A."/>
            <person name="Kalluri U."/>
            <person name="Larimer F."/>
            <person name="Leebens-Mack J."/>
            <person name="Leple J.C."/>
            <person name="Locascio P."/>
            <person name="Lou Y."/>
            <person name="Lucas S."/>
            <person name="Martin F."/>
            <person name="Montanini B."/>
            <person name="Napoli C."/>
            <person name="Nelson D.R."/>
            <person name="Nelson C."/>
            <person name="Nieminen K."/>
            <person name="Nilsson O."/>
            <person name="Pereda V."/>
            <person name="Peter G."/>
            <person name="Philippe R."/>
            <person name="Pilate G."/>
            <person name="Poliakov A."/>
            <person name="Razumovskaya J."/>
            <person name="Richardson P."/>
            <person name="Rinaldi C."/>
            <person name="Ritland K."/>
            <person name="Rouze P."/>
            <person name="Ryaboy D."/>
            <person name="Schmutz J."/>
            <person name="Schrader J."/>
            <person name="Segerman B."/>
            <person name="Shin H."/>
            <person name="Siddiqui A."/>
            <person name="Sterky F."/>
            <person name="Terry A."/>
            <person name="Tsai C.J."/>
            <person name="Uberbacher E."/>
            <person name="Unneberg P."/>
            <person name="Vahala J."/>
            <person name="Wall K."/>
            <person name="Wessler S."/>
            <person name="Yang G."/>
            <person name="Yin T."/>
            <person name="Douglas C."/>
            <person name="Marra M."/>
            <person name="Sandberg G."/>
            <person name="Van de Peer Y."/>
            <person name="Rokhsar D."/>
        </authorList>
    </citation>
    <scope>NUCLEOTIDE SEQUENCE [LARGE SCALE GENOMIC DNA]</scope>
    <source>
        <strain evidence="2">cv. Nisqually</strain>
    </source>
</reference>
<proteinExistence type="predicted"/>
<name>A0ACC0SWW4_POPTR</name>
<evidence type="ECO:0000313" key="2">
    <source>
        <dbReference type="Proteomes" id="UP000006729"/>
    </source>
</evidence>
<accession>A0ACC0SWW4</accession>
<organism evidence="1 2">
    <name type="scientific">Populus trichocarpa</name>
    <name type="common">Western balsam poplar</name>
    <name type="synonym">Populus balsamifera subsp. trichocarpa</name>
    <dbReference type="NCBI Taxonomy" id="3694"/>
    <lineage>
        <taxon>Eukaryota</taxon>
        <taxon>Viridiplantae</taxon>
        <taxon>Streptophyta</taxon>
        <taxon>Embryophyta</taxon>
        <taxon>Tracheophyta</taxon>
        <taxon>Spermatophyta</taxon>
        <taxon>Magnoliopsida</taxon>
        <taxon>eudicotyledons</taxon>
        <taxon>Gunneridae</taxon>
        <taxon>Pentapetalae</taxon>
        <taxon>rosids</taxon>
        <taxon>fabids</taxon>
        <taxon>Malpighiales</taxon>
        <taxon>Salicaceae</taxon>
        <taxon>Saliceae</taxon>
        <taxon>Populus</taxon>
    </lineage>
</organism>
<dbReference type="EMBL" id="CM009295">
    <property type="protein sequence ID" value="KAI9393760.1"/>
    <property type="molecule type" value="Genomic_DNA"/>
</dbReference>
<evidence type="ECO:0000313" key="1">
    <source>
        <dbReference type="EMBL" id="KAI9393760.1"/>
    </source>
</evidence>